<sequence length="107" mass="12188">MFRAEVRIEPTQEAFDVVASYGCRAPDNDHPWVFVRLSGVGEHETTNYYALEEFTGQPSPYRFHSKPVDRNPSKCYLVVVFNGANPTKKEFVDRLPSNARQASSCMQ</sequence>
<name>A0A6V8JXC2_9ACTN</name>
<dbReference type="AlphaFoldDB" id="A0A6V8JXC2"/>
<reference evidence="1 2" key="1">
    <citation type="submission" date="2020-03" db="EMBL/GenBank/DDBJ databases">
        <title>Whole genome shotgun sequence of Phytohabitans houttuyneae NBRC 108639.</title>
        <authorList>
            <person name="Komaki H."/>
            <person name="Tamura T."/>
        </authorList>
    </citation>
    <scope>NUCLEOTIDE SEQUENCE [LARGE SCALE GENOMIC DNA]</scope>
    <source>
        <strain evidence="1 2">NBRC 108639</strain>
    </source>
</reference>
<dbReference type="EMBL" id="BLPF01000001">
    <property type="protein sequence ID" value="GFJ77403.1"/>
    <property type="molecule type" value="Genomic_DNA"/>
</dbReference>
<evidence type="ECO:0000313" key="1">
    <source>
        <dbReference type="EMBL" id="GFJ77403.1"/>
    </source>
</evidence>
<accession>A0A6V8JXC2</accession>
<gene>
    <name evidence="1" type="ORF">Phou_015830</name>
</gene>
<evidence type="ECO:0000313" key="2">
    <source>
        <dbReference type="Proteomes" id="UP000482800"/>
    </source>
</evidence>
<protein>
    <submittedName>
        <fullName evidence="1">Uncharacterized protein</fullName>
    </submittedName>
</protein>
<keyword evidence="2" id="KW-1185">Reference proteome</keyword>
<dbReference type="Proteomes" id="UP000482800">
    <property type="component" value="Unassembled WGS sequence"/>
</dbReference>
<organism evidence="1 2">
    <name type="scientific">Phytohabitans houttuyneae</name>
    <dbReference type="NCBI Taxonomy" id="1076126"/>
    <lineage>
        <taxon>Bacteria</taxon>
        <taxon>Bacillati</taxon>
        <taxon>Actinomycetota</taxon>
        <taxon>Actinomycetes</taxon>
        <taxon>Micromonosporales</taxon>
        <taxon>Micromonosporaceae</taxon>
    </lineage>
</organism>
<reference evidence="1 2" key="2">
    <citation type="submission" date="2020-03" db="EMBL/GenBank/DDBJ databases">
        <authorList>
            <person name="Ichikawa N."/>
            <person name="Kimura A."/>
            <person name="Kitahashi Y."/>
            <person name="Uohara A."/>
        </authorList>
    </citation>
    <scope>NUCLEOTIDE SEQUENCE [LARGE SCALE GENOMIC DNA]</scope>
    <source>
        <strain evidence="1 2">NBRC 108639</strain>
    </source>
</reference>
<proteinExistence type="predicted"/>
<comment type="caution">
    <text evidence="1">The sequence shown here is derived from an EMBL/GenBank/DDBJ whole genome shotgun (WGS) entry which is preliminary data.</text>
</comment>